<protein>
    <submittedName>
        <fullName evidence="2">Uncharacterized protein</fullName>
    </submittedName>
</protein>
<feature type="compositionally biased region" description="Low complexity" evidence="1">
    <location>
        <begin position="26"/>
        <end position="36"/>
    </location>
</feature>
<feature type="region of interest" description="Disordered" evidence="1">
    <location>
        <begin position="1"/>
        <end position="38"/>
    </location>
</feature>
<feature type="compositionally biased region" description="Basic and acidic residues" evidence="1">
    <location>
        <begin position="1"/>
        <end position="15"/>
    </location>
</feature>
<dbReference type="Proteomes" id="UP000008207">
    <property type="component" value="Chromosome"/>
</dbReference>
<proteinExistence type="predicted"/>
<organism evidence="2 3">
    <name type="scientific">Methylobacterium nodulans (strain LMG 21967 / CNCM I-2342 / ORS 2060)</name>
    <dbReference type="NCBI Taxonomy" id="460265"/>
    <lineage>
        <taxon>Bacteria</taxon>
        <taxon>Pseudomonadati</taxon>
        <taxon>Pseudomonadota</taxon>
        <taxon>Alphaproteobacteria</taxon>
        <taxon>Hyphomicrobiales</taxon>
        <taxon>Methylobacteriaceae</taxon>
        <taxon>Methylobacterium</taxon>
    </lineage>
</organism>
<evidence type="ECO:0000313" key="3">
    <source>
        <dbReference type="Proteomes" id="UP000008207"/>
    </source>
</evidence>
<evidence type="ECO:0000313" key="2">
    <source>
        <dbReference type="EMBL" id="ACL58227.1"/>
    </source>
</evidence>
<dbReference type="EMBL" id="CP001349">
    <property type="protein sequence ID" value="ACL58227.1"/>
    <property type="molecule type" value="Genomic_DNA"/>
</dbReference>
<sequence>MDAAARHRIDGEAHSPEAGSIAPVSGARAGRIAPGGPLIGRARRDAVAARVEAGFTEPRHVGEVPGLIEGRLS</sequence>
<evidence type="ECO:0000256" key="1">
    <source>
        <dbReference type="SAM" id="MobiDB-lite"/>
    </source>
</evidence>
<gene>
    <name evidence="2" type="ordered locus">Mnod_3304</name>
</gene>
<accession>B8IL39</accession>
<name>B8IL39_METNO</name>
<dbReference type="RefSeq" id="WP_015929890.1">
    <property type="nucleotide sequence ID" value="NC_011894.1"/>
</dbReference>
<dbReference type="KEGG" id="mno:Mnod_3304"/>
<keyword evidence="3" id="KW-1185">Reference proteome</keyword>
<dbReference type="AlphaFoldDB" id="B8IL39"/>
<dbReference type="STRING" id="460265.Mnod_3304"/>
<dbReference type="HOGENOM" id="CLU_2700522_0_0_5"/>
<reference evidence="2 3" key="1">
    <citation type="submission" date="2009-01" db="EMBL/GenBank/DDBJ databases">
        <title>Complete sequence of chromosome of Methylobacterium nodulans ORS 2060.</title>
        <authorList>
            <consortium name="US DOE Joint Genome Institute"/>
            <person name="Lucas S."/>
            <person name="Copeland A."/>
            <person name="Lapidus A."/>
            <person name="Glavina del Rio T."/>
            <person name="Dalin E."/>
            <person name="Tice H."/>
            <person name="Bruce D."/>
            <person name="Goodwin L."/>
            <person name="Pitluck S."/>
            <person name="Sims D."/>
            <person name="Brettin T."/>
            <person name="Detter J.C."/>
            <person name="Han C."/>
            <person name="Larimer F."/>
            <person name="Land M."/>
            <person name="Hauser L."/>
            <person name="Kyrpides N."/>
            <person name="Ivanova N."/>
            <person name="Marx C.J."/>
            <person name="Richardson P."/>
        </authorList>
    </citation>
    <scope>NUCLEOTIDE SEQUENCE [LARGE SCALE GENOMIC DNA]</scope>
    <source>
        <strain evidence="3">LMG 21967 / CNCM I-2342 / ORS 2060</strain>
    </source>
</reference>